<feature type="compositionally biased region" description="Basic and acidic residues" evidence="1">
    <location>
        <begin position="382"/>
        <end position="393"/>
    </location>
</feature>
<gene>
    <name evidence="2" type="ORF">PTTW11_03281</name>
</gene>
<evidence type="ECO:0000256" key="1">
    <source>
        <dbReference type="SAM" id="MobiDB-lite"/>
    </source>
</evidence>
<evidence type="ECO:0000313" key="2">
    <source>
        <dbReference type="EMBL" id="CAE7021547.1"/>
    </source>
</evidence>
<dbReference type="AlphaFoldDB" id="A0A6S6VLL4"/>
<sequence>MPTSITTRQWYPKVYKDEYTNTPLDLADDDIIPGQINTITIDWVIQTEENGDFDIMLIRDFQEAFRGWTLNHFEEIDTRVRTAVKNVLRDRGVYIEKNSHNSIAQQLVHVLSLTRSPDWPIEELNVMRLNPDFKCRQIAEEAQQARATQQGSNPPTQNLSTSYTASPAQTNITALTNLAKVYSEEEKFSGDKYDVLNNKIVIFKDYCGKVGITTDAQYKLAVSTMLKGKASAYYYNYIAPLNLDYESIIKRLGEYFHTSENYQMFLSEWRTIMLKDVIANNPDKTLTQCLDMVIDKLQLLHQAMTQQNGPSERALANQLISACQGVEACSAVLIRPASTFEAVASELRNAVGNWTRCHPRSQFNYEESDPSEDAFYTNRRYNRNDAGQRDRPRNYGAQGQGEGPRSYNPGGSRFRRSFTRPQYNDNTQRRNNKKCYVCNKPGCWSTRHSREERKEAQQRYRTHVQTHNVNIDYEAFLAQFEGIDIDDDDDGDTDEELNAFFNNDQLDTKHQFLTATCGTVDGETMVRNLNNTAALHAITKIDPYAGNDIAKEASHLFTLDHRYGREQFQGIMPDTGAAGVSTACKQQVTALHRIQPLRIDKSTAGRHRIRFGDNPECVSLGDVNVQTPVGMIKFAVMPTNTPFLLCLDDMDRHSIYFNNVDNMLVHQSKEYPIVRKWGHPWLLLNKHETATQYLTEGELQQLHRRFGHPAAARLYKVLVKAGHDDIGRTLLDKINKFCHQCQITAKAPGRFRFTLRDENLDFNSRVIVDIMYINQKPVLHAVDEATAFQAARFLRDMKASTT</sequence>
<dbReference type="Proteomes" id="UP000472372">
    <property type="component" value="Chromosome 3"/>
</dbReference>
<organism evidence="2 3">
    <name type="scientific">Pyrenophora teres f. teres</name>
    <dbReference type="NCBI Taxonomy" id="97479"/>
    <lineage>
        <taxon>Eukaryota</taxon>
        <taxon>Fungi</taxon>
        <taxon>Dikarya</taxon>
        <taxon>Ascomycota</taxon>
        <taxon>Pezizomycotina</taxon>
        <taxon>Dothideomycetes</taxon>
        <taxon>Pleosporomycetidae</taxon>
        <taxon>Pleosporales</taxon>
        <taxon>Pleosporineae</taxon>
        <taxon>Pleosporaceae</taxon>
        <taxon>Pyrenophora</taxon>
    </lineage>
</organism>
<proteinExistence type="predicted"/>
<feature type="region of interest" description="Disordered" evidence="1">
    <location>
        <begin position="142"/>
        <end position="164"/>
    </location>
</feature>
<protein>
    <submittedName>
        <fullName evidence="2">Integrase core domain protein</fullName>
    </submittedName>
</protein>
<evidence type="ECO:0000313" key="3">
    <source>
        <dbReference type="Proteomes" id="UP000472372"/>
    </source>
</evidence>
<accession>A0A6S6VLL4</accession>
<reference evidence="2" key="1">
    <citation type="submission" date="2021-02" db="EMBL/GenBank/DDBJ databases">
        <authorList>
            <person name="Syme A R."/>
            <person name="Syme A R."/>
            <person name="Moolhuijzen P."/>
        </authorList>
    </citation>
    <scope>NUCLEOTIDE SEQUENCE</scope>
    <source>
        <strain evidence="2">W1-1</strain>
    </source>
</reference>
<dbReference type="EMBL" id="HG992979">
    <property type="protein sequence ID" value="CAE7021547.1"/>
    <property type="molecule type" value="Genomic_DNA"/>
</dbReference>
<feature type="region of interest" description="Disordered" evidence="1">
    <location>
        <begin position="381"/>
        <end position="428"/>
    </location>
</feature>
<feature type="compositionally biased region" description="Polar residues" evidence="1">
    <location>
        <begin position="151"/>
        <end position="164"/>
    </location>
</feature>
<name>A0A6S6VLL4_9PLEO</name>